<keyword evidence="1" id="KW-0472">Membrane</keyword>
<keyword evidence="1" id="KW-0812">Transmembrane</keyword>
<feature type="transmembrane region" description="Helical" evidence="1">
    <location>
        <begin position="96"/>
        <end position="118"/>
    </location>
</feature>
<dbReference type="EMBL" id="QMQV01000187">
    <property type="protein sequence ID" value="RLE46392.1"/>
    <property type="molecule type" value="Genomic_DNA"/>
</dbReference>
<feature type="transmembrane region" description="Helical" evidence="1">
    <location>
        <begin position="32"/>
        <end position="51"/>
    </location>
</feature>
<name>A0A497EJP4_9CREN</name>
<dbReference type="Proteomes" id="UP000278475">
    <property type="component" value="Unassembled WGS sequence"/>
</dbReference>
<evidence type="ECO:0000313" key="2">
    <source>
        <dbReference type="EMBL" id="RLE46392.1"/>
    </source>
</evidence>
<accession>A0A497EJP4</accession>
<organism evidence="2 3">
    <name type="scientific">Thermoproteota archaeon</name>
    <dbReference type="NCBI Taxonomy" id="2056631"/>
    <lineage>
        <taxon>Archaea</taxon>
        <taxon>Thermoproteota</taxon>
    </lineage>
</organism>
<protein>
    <submittedName>
        <fullName evidence="2">Uncharacterized protein</fullName>
    </submittedName>
</protein>
<feature type="transmembrane region" description="Helical" evidence="1">
    <location>
        <begin position="57"/>
        <end position="76"/>
    </location>
</feature>
<evidence type="ECO:0000256" key="1">
    <source>
        <dbReference type="SAM" id="Phobius"/>
    </source>
</evidence>
<comment type="caution">
    <text evidence="2">The sequence shown here is derived from an EMBL/GenBank/DDBJ whole genome shotgun (WGS) entry which is preliminary data.</text>
</comment>
<gene>
    <name evidence="2" type="ORF">DRJ31_10090</name>
</gene>
<dbReference type="AlphaFoldDB" id="A0A497EJP4"/>
<reference evidence="2 3" key="1">
    <citation type="submission" date="2018-06" db="EMBL/GenBank/DDBJ databases">
        <title>Extensive metabolic versatility and redundancy in microbially diverse, dynamic hydrothermal sediments.</title>
        <authorList>
            <person name="Dombrowski N."/>
            <person name="Teske A."/>
            <person name="Baker B.J."/>
        </authorList>
    </citation>
    <scope>NUCLEOTIDE SEQUENCE [LARGE SCALE GENOMIC DNA]</scope>
    <source>
        <strain evidence="2">B66_G16</strain>
    </source>
</reference>
<proteinExistence type="predicted"/>
<feature type="transmembrane region" description="Helical" evidence="1">
    <location>
        <begin position="6"/>
        <end position="25"/>
    </location>
</feature>
<keyword evidence="1" id="KW-1133">Transmembrane helix</keyword>
<feature type="transmembrane region" description="Helical" evidence="1">
    <location>
        <begin position="211"/>
        <end position="229"/>
    </location>
</feature>
<feature type="non-terminal residue" evidence="2">
    <location>
        <position position="293"/>
    </location>
</feature>
<evidence type="ECO:0000313" key="3">
    <source>
        <dbReference type="Proteomes" id="UP000278475"/>
    </source>
</evidence>
<feature type="transmembrane region" description="Helical" evidence="1">
    <location>
        <begin position="181"/>
        <end position="199"/>
    </location>
</feature>
<sequence length="293" mass="32815">MLTLIIAILYPFFVGYLTLSLLLPLKSSQNYSLLAPSFFVGTLITLISFLLTDAIGFSKNLGVLIVVFVMLLAKMIKEACAKQLYMEEKLAVRMQVRLYTIVMFVFAAAMYSSVYLNYSSFVKGDLWKQCAVSSYIQLNGLEKYLKAQVNENIFEYPSMFFYFLASMAETFSVPLINLAELFAIVIAGVSAVAMLCYFSAVEHEEHGRAKFAVLIWFLFSGWGMLYLLLEYGTLQPPSHLAVTLMNKLGWGSGLIYSPALGSFEHVLRLFSIAAMINSLTVCIQGERSLRAIL</sequence>